<accession>A0A2N3PWB5</accession>
<evidence type="ECO:0000313" key="2">
    <source>
        <dbReference type="Proteomes" id="UP000233293"/>
    </source>
</evidence>
<name>A0A2N3PWB5_9PROT</name>
<comment type="caution">
    <text evidence="1">The sequence shown here is derived from an EMBL/GenBank/DDBJ whole genome shotgun (WGS) entry which is preliminary data.</text>
</comment>
<dbReference type="Proteomes" id="UP000233293">
    <property type="component" value="Unassembled WGS sequence"/>
</dbReference>
<evidence type="ECO:0000313" key="1">
    <source>
        <dbReference type="EMBL" id="PKU24704.1"/>
    </source>
</evidence>
<dbReference type="AlphaFoldDB" id="A0A2N3PWB5"/>
<organism evidence="1 2">
    <name type="scientific">Telmatospirillum siberiense</name>
    <dbReference type="NCBI Taxonomy" id="382514"/>
    <lineage>
        <taxon>Bacteria</taxon>
        <taxon>Pseudomonadati</taxon>
        <taxon>Pseudomonadota</taxon>
        <taxon>Alphaproteobacteria</taxon>
        <taxon>Rhodospirillales</taxon>
        <taxon>Rhodospirillaceae</taxon>
        <taxon>Telmatospirillum</taxon>
    </lineage>
</organism>
<gene>
    <name evidence="1" type="primary">anfO</name>
    <name evidence="1" type="ORF">CWS72_10225</name>
</gene>
<dbReference type="NCBIfam" id="TIGR02940">
    <property type="entry name" value="anfO_nitrog"/>
    <property type="match status" value="1"/>
</dbReference>
<protein>
    <submittedName>
        <fullName evidence="1">Fe-only nitrogenase accessory protein AnfO</fullName>
    </submittedName>
</protein>
<dbReference type="EMBL" id="PIUM01000009">
    <property type="protein sequence ID" value="PKU24704.1"/>
    <property type="molecule type" value="Genomic_DNA"/>
</dbReference>
<dbReference type="RefSeq" id="WP_101250498.1">
    <property type="nucleotide sequence ID" value="NZ_PIUM01000009.1"/>
</dbReference>
<dbReference type="OrthoDB" id="200286at2"/>
<dbReference type="InterPro" id="IPR014287">
    <property type="entry name" value="Nase_Fe-Fe_AnfO"/>
</dbReference>
<keyword evidence="2" id="KW-1185">Reference proteome</keyword>
<sequence length="232" mass="25395">MKIATYVDEEGTLSSLYEPGHVRVYDNAAGAWEARKKIPFEVGPDMTLSEVKSALGDVVDRLEDCRVLVSGEVRGLVYSLLQEEMGFHIWKAQGPDREQLDIVAGREADLIARREQAAVEEASAANCAQGCCGKKGGGGRSPCGPAAAPSLERVGNGHYRIDLAQVLESDPNLNSRQVLIPVMQETEFETLEILCDHVPRWFSRALVEMNMRAEFDASAQGLKVLVSPNHQT</sequence>
<dbReference type="Pfam" id="PF09582">
    <property type="entry name" value="AnfO_nitrog"/>
    <property type="match status" value="1"/>
</dbReference>
<reference evidence="2" key="1">
    <citation type="submission" date="2017-12" db="EMBL/GenBank/DDBJ databases">
        <title>Draft genome sequence of Telmatospirillum siberiense 26-4b1T, an acidotolerant peatland alphaproteobacterium potentially involved in sulfur cycling.</title>
        <authorList>
            <person name="Hausmann B."/>
            <person name="Pjevac P."/>
            <person name="Schreck K."/>
            <person name="Herbold C.W."/>
            <person name="Daims H."/>
            <person name="Wagner M."/>
            <person name="Pester M."/>
            <person name="Loy A."/>
        </authorList>
    </citation>
    <scope>NUCLEOTIDE SEQUENCE [LARGE SCALE GENOMIC DNA]</scope>
    <source>
        <strain evidence="2">26-4b1</strain>
    </source>
</reference>
<proteinExistence type="predicted"/>